<dbReference type="InterPro" id="IPR020846">
    <property type="entry name" value="MFS_dom"/>
</dbReference>
<dbReference type="SUPFAM" id="SSF103473">
    <property type="entry name" value="MFS general substrate transporter"/>
    <property type="match status" value="1"/>
</dbReference>
<keyword evidence="6 7" id="KW-0472">Membrane</keyword>
<protein>
    <submittedName>
        <fullName evidence="9">MFS family permease</fullName>
    </submittedName>
</protein>
<dbReference type="RefSeq" id="WP_184234454.1">
    <property type="nucleotide sequence ID" value="NZ_JACHMJ010000001.1"/>
</dbReference>
<gene>
    <name evidence="9" type="ORF">HD599_001112</name>
</gene>
<keyword evidence="2" id="KW-0813">Transport</keyword>
<keyword evidence="4 7" id="KW-0812">Transmembrane</keyword>
<dbReference type="AlphaFoldDB" id="A0A841AMY7"/>
<dbReference type="InterPro" id="IPR036259">
    <property type="entry name" value="MFS_trans_sf"/>
</dbReference>
<dbReference type="InterPro" id="IPR011701">
    <property type="entry name" value="MFS"/>
</dbReference>
<sequence length="405" mass="41765">MTTLAPTRTTRFRLNHGTGFWIIAAAFMTVMAFSTIPTPLYALYQERDGFATFLITVIFAAYGLGVMASLYLAGHVSDWLGRRRIILIAIVVEIVAAVVFLLWPEVPGLIVARFVNGVGVGMLTATATAHLSELRAVARPDEGPATSGTVSSFVNIGGLAVGALISGFLAQFVVAPLVVPYALFLVLLVLAAVAVAVVPETVERLEERPAYRPQRVSLPTASRSTFVAAGAGAFSAFAIFGLFTSLAPSFIAGTLHEPSRLVAGAVTFGVFGAAAVAQVLSVRMPAVAQLRLAVALMAAGLVAMAVGVLVVSLPVFVLSGIVAGAGVGILFRSSLGVAASLASGPSRGEILAATFLIAYAGMTVPVLLIGLALAFLPGTAVLVTFDAIVLVLVLVSGSRMIATRK</sequence>
<feature type="transmembrane region" description="Helical" evidence="7">
    <location>
        <begin position="350"/>
        <end position="375"/>
    </location>
</feature>
<feature type="transmembrane region" description="Helical" evidence="7">
    <location>
        <begin position="259"/>
        <end position="280"/>
    </location>
</feature>
<dbReference type="PANTHER" id="PTHR23517:SF13">
    <property type="entry name" value="MAJOR FACILITATOR SUPERFAMILY MFS_1"/>
    <property type="match status" value="1"/>
</dbReference>
<dbReference type="Proteomes" id="UP000536685">
    <property type="component" value="Unassembled WGS sequence"/>
</dbReference>
<evidence type="ECO:0000256" key="4">
    <source>
        <dbReference type="ARBA" id="ARBA00022692"/>
    </source>
</evidence>
<evidence type="ECO:0000259" key="8">
    <source>
        <dbReference type="PROSITE" id="PS50850"/>
    </source>
</evidence>
<reference evidence="9 10" key="1">
    <citation type="submission" date="2020-08" db="EMBL/GenBank/DDBJ databases">
        <title>Sequencing the genomes of 1000 actinobacteria strains.</title>
        <authorList>
            <person name="Klenk H.-P."/>
        </authorList>
    </citation>
    <scope>NUCLEOTIDE SEQUENCE [LARGE SCALE GENOMIC DNA]</scope>
    <source>
        <strain evidence="9 10">DSM 105784</strain>
    </source>
</reference>
<proteinExistence type="predicted"/>
<evidence type="ECO:0000256" key="6">
    <source>
        <dbReference type="ARBA" id="ARBA00023136"/>
    </source>
</evidence>
<comment type="caution">
    <text evidence="9">The sequence shown here is derived from an EMBL/GenBank/DDBJ whole genome shotgun (WGS) entry which is preliminary data.</text>
</comment>
<feature type="transmembrane region" description="Helical" evidence="7">
    <location>
        <begin position="110"/>
        <end position="132"/>
    </location>
</feature>
<feature type="transmembrane region" description="Helical" evidence="7">
    <location>
        <begin position="381"/>
        <end position="402"/>
    </location>
</feature>
<feature type="transmembrane region" description="Helical" evidence="7">
    <location>
        <begin position="317"/>
        <end position="338"/>
    </location>
</feature>
<keyword evidence="10" id="KW-1185">Reference proteome</keyword>
<feature type="transmembrane region" description="Helical" evidence="7">
    <location>
        <begin position="181"/>
        <end position="202"/>
    </location>
</feature>
<comment type="subcellular location">
    <subcellularLocation>
        <location evidence="1">Cell membrane</location>
        <topology evidence="1">Multi-pass membrane protein</topology>
    </subcellularLocation>
</comment>
<dbReference type="InterPro" id="IPR050171">
    <property type="entry name" value="MFS_Transporters"/>
</dbReference>
<evidence type="ECO:0000313" key="10">
    <source>
        <dbReference type="Proteomes" id="UP000536685"/>
    </source>
</evidence>
<feature type="transmembrane region" description="Helical" evidence="7">
    <location>
        <begin position="153"/>
        <end position="175"/>
    </location>
</feature>
<evidence type="ECO:0000313" key="9">
    <source>
        <dbReference type="EMBL" id="MBB5842789.1"/>
    </source>
</evidence>
<feature type="transmembrane region" description="Helical" evidence="7">
    <location>
        <begin position="50"/>
        <end position="73"/>
    </location>
</feature>
<feature type="transmembrane region" description="Helical" evidence="7">
    <location>
        <begin position="20"/>
        <end position="44"/>
    </location>
</feature>
<feature type="domain" description="Major facilitator superfamily (MFS) profile" evidence="8">
    <location>
        <begin position="18"/>
        <end position="404"/>
    </location>
</feature>
<accession>A0A841AMY7</accession>
<evidence type="ECO:0000256" key="2">
    <source>
        <dbReference type="ARBA" id="ARBA00022448"/>
    </source>
</evidence>
<dbReference type="PROSITE" id="PS50850">
    <property type="entry name" value="MFS"/>
    <property type="match status" value="1"/>
</dbReference>
<feature type="transmembrane region" description="Helical" evidence="7">
    <location>
        <begin position="85"/>
        <end position="104"/>
    </location>
</feature>
<keyword evidence="5 7" id="KW-1133">Transmembrane helix</keyword>
<evidence type="ECO:0000256" key="7">
    <source>
        <dbReference type="SAM" id="Phobius"/>
    </source>
</evidence>
<dbReference type="GO" id="GO:0005886">
    <property type="term" value="C:plasma membrane"/>
    <property type="evidence" value="ECO:0007669"/>
    <property type="project" value="UniProtKB-SubCell"/>
</dbReference>
<dbReference type="PANTHER" id="PTHR23517">
    <property type="entry name" value="RESISTANCE PROTEIN MDTM, PUTATIVE-RELATED-RELATED"/>
    <property type="match status" value="1"/>
</dbReference>
<evidence type="ECO:0000256" key="3">
    <source>
        <dbReference type="ARBA" id="ARBA00022475"/>
    </source>
</evidence>
<dbReference type="Pfam" id="PF07690">
    <property type="entry name" value="MFS_1"/>
    <property type="match status" value="1"/>
</dbReference>
<dbReference type="GO" id="GO:0022857">
    <property type="term" value="F:transmembrane transporter activity"/>
    <property type="evidence" value="ECO:0007669"/>
    <property type="project" value="InterPro"/>
</dbReference>
<evidence type="ECO:0000256" key="1">
    <source>
        <dbReference type="ARBA" id="ARBA00004651"/>
    </source>
</evidence>
<dbReference type="Gene3D" id="1.20.1250.20">
    <property type="entry name" value="MFS general substrate transporter like domains"/>
    <property type="match status" value="1"/>
</dbReference>
<feature type="transmembrane region" description="Helical" evidence="7">
    <location>
        <begin position="292"/>
        <end position="311"/>
    </location>
</feature>
<dbReference type="EMBL" id="JACHMJ010000001">
    <property type="protein sequence ID" value="MBB5842789.1"/>
    <property type="molecule type" value="Genomic_DNA"/>
</dbReference>
<name>A0A841AMY7_9MICO</name>
<feature type="transmembrane region" description="Helical" evidence="7">
    <location>
        <begin position="223"/>
        <end position="247"/>
    </location>
</feature>
<keyword evidence="3" id="KW-1003">Cell membrane</keyword>
<organism evidence="9 10">
    <name type="scientific">Conyzicola lurida</name>
    <dbReference type="NCBI Taxonomy" id="1172621"/>
    <lineage>
        <taxon>Bacteria</taxon>
        <taxon>Bacillati</taxon>
        <taxon>Actinomycetota</taxon>
        <taxon>Actinomycetes</taxon>
        <taxon>Micrococcales</taxon>
        <taxon>Microbacteriaceae</taxon>
        <taxon>Conyzicola</taxon>
    </lineage>
</organism>
<evidence type="ECO:0000256" key="5">
    <source>
        <dbReference type="ARBA" id="ARBA00022989"/>
    </source>
</evidence>